<reference evidence="1 2" key="1">
    <citation type="submission" date="2022-05" db="EMBL/GenBank/DDBJ databases">
        <authorList>
            <person name="Park J.-S."/>
        </authorList>
    </citation>
    <scope>NUCLEOTIDE SEQUENCE [LARGE SCALE GENOMIC DNA]</scope>
    <source>
        <strain evidence="1 2">2012CJ34-2</strain>
    </source>
</reference>
<sequence length="509" mass="56803">MQNQSLVPINGLNFSVLGSLGSSVASEVQPLLHSALGTYVQVVEAVKYFFYEYVCPFFATLLSDRDIKAVEPAAPYMSQAKFPDKAASEQHVQKSLISTLGSEVSKSSDCMMTEVEKEPLSKAPVSRLVIDTDDADTRDLTDEVDIQDPEMAIKPGTPGFQKLVESYIPEIEEEAVSLEEDDSPSVPQITVTDESTDTADTGVELVTEQSPSLELSITPQQSLIALSAALFSALPEHVRESIRSQELTPQEDKSEDDELRAMQMAEKSLQTFGVNVNKGVQGLYADLFQFGKTIESEDLLTPRTAFTKKSGAELSQITERHQDVKLAWEAFKDAAVNVLEVVDTCTDNPLGYSKLKHRAEKAEDLQADALKWGSNFSRLATDHKKIRPLLRQTVGRHAVSRTRKYRDYRDAKVTPMTDALDEAVQEWLDNSPYWQRVLANFSVFERIMKEKVPSFEISNAAVITQLLVWIRGRLLDRAKEETLPPMRAETVTTKLKRVFTGKKKSPFVT</sequence>
<dbReference type="Proteomes" id="UP001203338">
    <property type="component" value="Unassembled WGS sequence"/>
</dbReference>
<gene>
    <name evidence="1" type="ORF">M3P05_13160</name>
</gene>
<dbReference type="RefSeq" id="WP_249700177.1">
    <property type="nucleotide sequence ID" value="NZ_JAMFLX010000017.1"/>
</dbReference>
<keyword evidence="2" id="KW-1185">Reference proteome</keyword>
<proteinExistence type="predicted"/>
<name>A0ABT0PHM1_9GAMM</name>
<evidence type="ECO:0000313" key="2">
    <source>
        <dbReference type="Proteomes" id="UP001203338"/>
    </source>
</evidence>
<dbReference type="EMBL" id="JAMFLX010000017">
    <property type="protein sequence ID" value="MCL6270873.1"/>
    <property type="molecule type" value="Genomic_DNA"/>
</dbReference>
<organism evidence="1 2">
    <name type="scientific">Parendozoicomonas callyspongiae</name>
    <dbReference type="NCBI Taxonomy" id="2942213"/>
    <lineage>
        <taxon>Bacteria</taxon>
        <taxon>Pseudomonadati</taxon>
        <taxon>Pseudomonadota</taxon>
        <taxon>Gammaproteobacteria</taxon>
        <taxon>Oceanospirillales</taxon>
        <taxon>Endozoicomonadaceae</taxon>
        <taxon>Parendozoicomonas</taxon>
    </lineage>
</organism>
<comment type="caution">
    <text evidence="1">The sequence shown here is derived from an EMBL/GenBank/DDBJ whole genome shotgun (WGS) entry which is preliminary data.</text>
</comment>
<accession>A0ABT0PHM1</accession>
<evidence type="ECO:0000313" key="1">
    <source>
        <dbReference type="EMBL" id="MCL6270873.1"/>
    </source>
</evidence>
<protein>
    <submittedName>
        <fullName evidence="1">Uncharacterized protein</fullName>
    </submittedName>
</protein>